<reference evidence="2 3" key="1">
    <citation type="submission" date="2015-04" db="EMBL/GenBank/DDBJ databases">
        <title>Complete genome sequence of Schizopora paradoxa KUC8140, a cosmopolitan wood degrader in East Asia.</title>
        <authorList>
            <consortium name="DOE Joint Genome Institute"/>
            <person name="Min B."/>
            <person name="Park H."/>
            <person name="Jang Y."/>
            <person name="Kim J.-J."/>
            <person name="Kim K.H."/>
            <person name="Pangilinan J."/>
            <person name="Lipzen A."/>
            <person name="Riley R."/>
            <person name="Grigoriev I.V."/>
            <person name="Spatafora J.W."/>
            <person name="Choi I.-G."/>
        </authorList>
    </citation>
    <scope>NUCLEOTIDE SEQUENCE [LARGE SCALE GENOMIC DNA]</scope>
    <source>
        <strain evidence="2 3">KUC8140</strain>
    </source>
</reference>
<dbReference type="InParanoid" id="A0A0H2RM42"/>
<keyword evidence="3" id="KW-1185">Reference proteome</keyword>
<protein>
    <submittedName>
        <fullName evidence="2">Uncharacterized protein</fullName>
    </submittedName>
</protein>
<organism evidence="2 3">
    <name type="scientific">Schizopora paradoxa</name>
    <dbReference type="NCBI Taxonomy" id="27342"/>
    <lineage>
        <taxon>Eukaryota</taxon>
        <taxon>Fungi</taxon>
        <taxon>Dikarya</taxon>
        <taxon>Basidiomycota</taxon>
        <taxon>Agaricomycotina</taxon>
        <taxon>Agaricomycetes</taxon>
        <taxon>Hymenochaetales</taxon>
        <taxon>Schizoporaceae</taxon>
        <taxon>Schizopora</taxon>
    </lineage>
</organism>
<dbReference type="Proteomes" id="UP000053477">
    <property type="component" value="Unassembled WGS sequence"/>
</dbReference>
<proteinExistence type="predicted"/>
<accession>A0A0H2RM42</accession>
<gene>
    <name evidence="2" type="ORF">SCHPADRAFT_997980</name>
</gene>
<dbReference type="AlphaFoldDB" id="A0A0H2RM42"/>
<dbReference type="EMBL" id="KQ085973">
    <property type="protein sequence ID" value="KLO12677.1"/>
    <property type="molecule type" value="Genomic_DNA"/>
</dbReference>
<feature type="region of interest" description="Disordered" evidence="1">
    <location>
        <begin position="345"/>
        <end position="366"/>
    </location>
</feature>
<name>A0A0H2RM42_9AGAM</name>
<sequence>MQTSITDRHSSESIRLSQWIPSCYELPTPAEKCSTIGDPSAFANAPHPTPRTITPLRPPTSFSFYFEVLRPLYNRLHQQLDRAVEDLVSSIKRLQTEKSRRTPSGLRRDPNSELSLYLDVIDITSALADGYATVREMRERILPYLFDTTADLNQKQRELSDYFQSLNNSVWRISRISDSLKKLSDDTLKLANTLQACTHQHSKNGLKPTLDGIERGFRIARNTLRYLSHLFRGSSSKMDNTSKQDINSGLDEPLLKSRMSMKQTQKLMCLINSQTETVVELAGAHSAVWIEIQYQIQDIADIVWVASNTESLELFALRMEDISNRFDELEKLLGQYISIMNDGRESKEHQNVHPNQSSQESPVLKR</sequence>
<evidence type="ECO:0000313" key="2">
    <source>
        <dbReference type="EMBL" id="KLO12677.1"/>
    </source>
</evidence>
<evidence type="ECO:0000256" key="1">
    <source>
        <dbReference type="SAM" id="MobiDB-lite"/>
    </source>
</evidence>
<evidence type="ECO:0000313" key="3">
    <source>
        <dbReference type="Proteomes" id="UP000053477"/>
    </source>
</evidence>
<feature type="compositionally biased region" description="Polar residues" evidence="1">
    <location>
        <begin position="352"/>
        <end position="366"/>
    </location>
</feature>